<feature type="region of interest" description="Disordered" evidence="4">
    <location>
        <begin position="164"/>
        <end position="191"/>
    </location>
</feature>
<proteinExistence type="predicted"/>
<dbReference type="GO" id="GO:0016787">
    <property type="term" value="F:hydrolase activity"/>
    <property type="evidence" value="ECO:0007669"/>
    <property type="project" value="UniProtKB-KW"/>
</dbReference>
<evidence type="ECO:0000256" key="1">
    <source>
        <dbReference type="ARBA" id="ARBA00001946"/>
    </source>
</evidence>
<evidence type="ECO:0000259" key="5">
    <source>
        <dbReference type="PROSITE" id="PS51462"/>
    </source>
</evidence>
<dbReference type="PROSITE" id="PS51462">
    <property type="entry name" value="NUDIX"/>
    <property type="match status" value="2"/>
</dbReference>
<accession>A0A561EJG5</accession>
<dbReference type="CDD" id="cd18876">
    <property type="entry name" value="NUDIX_Hydrolase"/>
    <property type="match status" value="1"/>
</dbReference>
<dbReference type="AlphaFoldDB" id="A0A561EJG5"/>
<keyword evidence="2" id="KW-0378">Hydrolase</keyword>
<evidence type="ECO:0000313" key="6">
    <source>
        <dbReference type="EMBL" id="TWE15746.1"/>
    </source>
</evidence>
<dbReference type="OrthoDB" id="4247482at2"/>
<sequence length="355" mass="38200">MSDVGGEGRGLLAAAGVLFQDEQGRLLVVRLPYDAKHPIAIPGGGWEPTDETLRQTAVREITEELGITPELGPLACIDWSVDHFRPPIAAHLYWAAPLHPEQLAALRPQADEIGGWGFLTPRQAASALPPKLSRRVTACLKAPRAAAPLELEDSFPVGRSRTYLSPTPPPPYTGAQGLELTGSGRPAQPPPQDRAAYIAGRPRIRAKARMVFTDAAGRVLLVRPRPGGKDAHWILPGGSVEADRELPRQAARREVREELGWEREPGRLLALDWLPAAEGPALLVYVFDGGEVTPAQLDGIRLPPAELVEWRMCAPEEARSLLSGLSWARLSSCLAARTTRSAGGGPAELVRGVPV</sequence>
<name>A0A561EJG5_9ACTN</name>
<protein>
    <submittedName>
        <fullName evidence="6">8-oxo-dGTP pyrophosphatase MutT (NUDIX family)</fullName>
    </submittedName>
</protein>
<dbReference type="InterPro" id="IPR000086">
    <property type="entry name" value="NUDIX_hydrolase_dom"/>
</dbReference>
<dbReference type="InterPro" id="IPR020084">
    <property type="entry name" value="NUDIX_hydrolase_CS"/>
</dbReference>
<dbReference type="Pfam" id="PF00293">
    <property type="entry name" value="NUDIX"/>
    <property type="match status" value="2"/>
</dbReference>
<keyword evidence="7" id="KW-1185">Reference proteome</keyword>
<dbReference type="Gene3D" id="3.90.79.10">
    <property type="entry name" value="Nucleoside Triphosphate Pyrophosphohydrolase"/>
    <property type="match status" value="2"/>
</dbReference>
<dbReference type="InterPro" id="IPR015797">
    <property type="entry name" value="NUDIX_hydrolase-like_dom_sf"/>
</dbReference>
<evidence type="ECO:0000256" key="4">
    <source>
        <dbReference type="SAM" id="MobiDB-lite"/>
    </source>
</evidence>
<dbReference type="SUPFAM" id="SSF55811">
    <property type="entry name" value="Nudix"/>
    <property type="match status" value="2"/>
</dbReference>
<evidence type="ECO:0000313" key="7">
    <source>
        <dbReference type="Proteomes" id="UP000318416"/>
    </source>
</evidence>
<feature type="domain" description="Nudix hydrolase" evidence="5">
    <location>
        <begin position="202"/>
        <end position="335"/>
    </location>
</feature>
<dbReference type="PANTHER" id="PTHR43046">
    <property type="entry name" value="GDP-MANNOSE MANNOSYL HYDROLASE"/>
    <property type="match status" value="1"/>
</dbReference>
<comment type="cofactor">
    <cofactor evidence="1">
        <name>Mg(2+)</name>
        <dbReference type="ChEBI" id="CHEBI:18420"/>
    </cofactor>
</comment>
<gene>
    <name evidence="6" type="ORF">FB465_0676</name>
</gene>
<dbReference type="PANTHER" id="PTHR43046:SF12">
    <property type="entry name" value="GDP-MANNOSE MANNOSYL HYDROLASE"/>
    <property type="match status" value="1"/>
</dbReference>
<comment type="caution">
    <text evidence="6">The sequence shown here is derived from an EMBL/GenBank/DDBJ whole genome shotgun (WGS) entry which is preliminary data.</text>
</comment>
<reference evidence="6 7" key="1">
    <citation type="submission" date="2019-06" db="EMBL/GenBank/DDBJ databases">
        <title>Sequencing the genomes of 1000 actinobacteria strains.</title>
        <authorList>
            <person name="Klenk H.-P."/>
        </authorList>
    </citation>
    <scope>NUCLEOTIDE SEQUENCE [LARGE SCALE GENOMIC DNA]</scope>
    <source>
        <strain evidence="6 7">DSM 41649</strain>
    </source>
</reference>
<dbReference type="PROSITE" id="PS00893">
    <property type="entry name" value="NUDIX_BOX"/>
    <property type="match status" value="1"/>
</dbReference>
<dbReference type="RefSeq" id="WP_145787438.1">
    <property type="nucleotide sequence ID" value="NZ_BAAABR010000004.1"/>
</dbReference>
<keyword evidence="3" id="KW-0460">Magnesium</keyword>
<dbReference type="Proteomes" id="UP000318416">
    <property type="component" value="Unassembled WGS sequence"/>
</dbReference>
<organism evidence="6 7">
    <name type="scientific">Kitasatospora atroaurantiaca</name>
    <dbReference type="NCBI Taxonomy" id="285545"/>
    <lineage>
        <taxon>Bacteria</taxon>
        <taxon>Bacillati</taxon>
        <taxon>Actinomycetota</taxon>
        <taxon>Actinomycetes</taxon>
        <taxon>Kitasatosporales</taxon>
        <taxon>Streptomycetaceae</taxon>
        <taxon>Kitasatospora</taxon>
    </lineage>
</organism>
<dbReference type="EMBL" id="VIVR01000001">
    <property type="protein sequence ID" value="TWE15746.1"/>
    <property type="molecule type" value="Genomic_DNA"/>
</dbReference>
<evidence type="ECO:0000256" key="2">
    <source>
        <dbReference type="ARBA" id="ARBA00022801"/>
    </source>
</evidence>
<evidence type="ECO:0000256" key="3">
    <source>
        <dbReference type="ARBA" id="ARBA00022842"/>
    </source>
</evidence>
<feature type="domain" description="Nudix hydrolase" evidence="5">
    <location>
        <begin position="10"/>
        <end position="142"/>
    </location>
</feature>